<dbReference type="Pfam" id="PF03208">
    <property type="entry name" value="PRA1"/>
    <property type="match status" value="1"/>
</dbReference>
<comment type="function">
    <text evidence="1 7">May be involved in both secretory and endocytic intracellular trafficking in the endosomal/prevacuolar compartments.</text>
</comment>
<dbReference type="EMBL" id="CP093347">
    <property type="protein sequence ID" value="WOH01975.1"/>
    <property type="molecule type" value="Genomic_DNA"/>
</dbReference>
<comment type="subcellular location">
    <subcellularLocation>
        <location evidence="2 7">Membrane</location>
        <topology evidence="2 7">Multi-pass membrane protein</topology>
    </subcellularLocation>
</comment>
<feature type="transmembrane region" description="Helical" evidence="7">
    <location>
        <begin position="80"/>
        <end position="98"/>
    </location>
</feature>
<evidence type="ECO:0000256" key="5">
    <source>
        <dbReference type="ARBA" id="ARBA00022989"/>
    </source>
</evidence>
<keyword evidence="5 7" id="KW-1133">Transmembrane helix</keyword>
<keyword evidence="4 7" id="KW-0812">Transmembrane</keyword>
<gene>
    <name evidence="8" type="ORF">DCAR_018668</name>
    <name evidence="9" type="ORF">DCAR_0521362</name>
</gene>
<keyword evidence="10" id="KW-1185">Reference proteome</keyword>
<name>A0A161XUG7_DAUCS</name>
<dbReference type="GO" id="GO:0016020">
    <property type="term" value="C:membrane"/>
    <property type="evidence" value="ECO:0007669"/>
    <property type="project" value="UniProtKB-SubCell"/>
</dbReference>
<evidence type="ECO:0000256" key="3">
    <source>
        <dbReference type="ARBA" id="ARBA00006483"/>
    </source>
</evidence>
<dbReference type="EMBL" id="LNRQ01000005">
    <property type="protein sequence ID" value="KZM95426.1"/>
    <property type="molecule type" value="Genomic_DNA"/>
</dbReference>
<dbReference type="GO" id="GO:0005794">
    <property type="term" value="C:Golgi apparatus"/>
    <property type="evidence" value="ECO:0007669"/>
    <property type="project" value="TreeGrafter"/>
</dbReference>
<reference evidence="9" key="2">
    <citation type="submission" date="2022-03" db="EMBL/GenBank/DDBJ databases">
        <title>Draft title - Genomic analysis of global carrot germplasm unveils the trajectory of domestication and the origin of high carotenoid orange carrot.</title>
        <authorList>
            <person name="Iorizzo M."/>
            <person name="Ellison S."/>
            <person name="Senalik D."/>
            <person name="Macko-Podgorni A."/>
            <person name="Grzebelus D."/>
            <person name="Bostan H."/>
            <person name="Rolling W."/>
            <person name="Curaba J."/>
            <person name="Simon P."/>
        </authorList>
    </citation>
    <scope>NUCLEOTIDE SEQUENCE</scope>
    <source>
        <tissue evidence="9">Leaf</tissue>
    </source>
</reference>
<feature type="transmembrane region" description="Helical" evidence="7">
    <location>
        <begin position="140"/>
        <end position="171"/>
    </location>
</feature>
<proteinExistence type="inferred from homology"/>
<dbReference type="Proteomes" id="UP000077755">
    <property type="component" value="Chromosome 5"/>
</dbReference>
<dbReference type="GO" id="GO:0016192">
    <property type="term" value="P:vesicle-mediated transport"/>
    <property type="evidence" value="ECO:0007669"/>
    <property type="project" value="TreeGrafter"/>
</dbReference>
<evidence type="ECO:0000313" key="10">
    <source>
        <dbReference type="Proteomes" id="UP000077755"/>
    </source>
</evidence>
<keyword evidence="7" id="KW-0813">Transport</keyword>
<evidence type="ECO:0000256" key="6">
    <source>
        <dbReference type="ARBA" id="ARBA00023136"/>
    </source>
</evidence>
<dbReference type="GO" id="GO:0005783">
    <property type="term" value="C:endoplasmic reticulum"/>
    <property type="evidence" value="ECO:0007669"/>
    <property type="project" value="TreeGrafter"/>
</dbReference>
<protein>
    <recommendedName>
        <fullName evidence="7">PRA1 family protein</fullName>
    </recommendedName>
</protein>
<dbReference type="PANTHER" id="PTHR19317:SF34">
    <property type="entry name" value="PRA1 FAMILY PROTEIN-RELATED"/>
    <property type="match status" value="1"/>
</dbReference>
<evidence type="ECO:0000256" key="1">
    <source>
        <dbReference type="ARBA" id="ARBA00002501"/>
    </source>
</evidence>
<organism evidence="8">
    <name type="scientific">Daucus carota subsp. sativus</name>
    <name type="common">Carrot</name>
    <dbReference type="NCBI Taxonomy" id="79200"/>
    <lineage>
        <taxon>Eukaryota</taxon>
        <taxon>Viridiplantae</taxon>
        <taxon>Streptophyta</taxon>
        <taxon>Embryophyta</taxon>
        <taxon>Tracheophyta</taxon>
        <taxon>Spermatophyta</taxon>
        <taxon>Magnoliopsida</taxon>
        <taxon>eudicotyledons</taxon>
        <taxon>Gunneridae</taxon>
        <taxon>Pentapetalae</taxon>
        <taxon>asterids</taxon>
        <taxon>campanulids</taxon>
        <taxon>Apiales</taxon>
        <taxon>Apiaceae</taxon>
        <taxon>Apioideae</taxon>
        <taxon>Scandiceae</taxon>
        <taxon>Daucinae</taxon>
        <taxon>Daucus</taxon>
        <taxon>Daucus sect. Daucus</taxon>
    </lineage>
</organism>
<dbReference type="PANTHER" id="PTHR19317">
    <property type="entry name" value="PRENYLATED RAB ACCEPTOR 1-RELATED"/>
    <property type="match status" value="1"/>
</dbReference>
<reference evidence="8" key="1">
    <citation type="journal article" date="2016" name="Nat. Genet.">
        <title>A high-quality carrot genome assembly provides new insights into carotenoid accumulation and asterid genome evolution.</title>
        <authorList>
            <person name="Iorizzo M."/>
            <person name="Ellison S."/>
            <person name="Senalik D."/>
            <person name="Zeng P."/>
            <person name="Satapoomin P."/>
            <person name="Huang J."/>
            <person name="Bowman M."/>
            <person name="Iovene M."/>
            <person name="Sanseverino W."/>
            <person name="Cavagnaro P."/>
            <person name="Yildiz M."/>
            <person name="Macko-Podgorni A."/>
            <person name="Moranska E."/>
            <person name="Grzebelus E."/>
            <person name="Grzebelus D."/>
            <person name="Ashrafi H."/>
            <person name="Zheng Z."/>
            <person name="Cheng S."/>
            <person name="Spooner D."/>
            <person name="Van Deynze A."/>
            <person name="Simon P."/>
        </authorList>
    </citation>
    <scope>NUCLEOTIDE SEQUENCE [LARGE SCALE GENOMIC DNA]</scope>
    <source>
        <tissue evidence="8">Leaf</tissue>
    </source>
</reference>
<sequence>MSSQSQPAILPITNPQTTAVESQAPVTTPAFRAFISNISETVRTGLAARRPWSELVDRSAFSKPDSISDATTRIRKNYTYFKVNYLSVVAVVLAVSLLTNPFSLIILLGLLASWLFLYLFRPSDQPLVVFNRTFSDRETLGLLILSTIVVVFLTSVGSILISALMIGVAIVCAHGAFRAPEDLFLDEQGEQNSSFLSFISGAANNAAASAAPIIATRG</sequence>
<dbReference type="OMA" id="ANRRPWS"/>
<evidence type="ECO:0000256" key="7">
    <source>
        <dbReference type="RuleBase" id="RU363107"/>
    </source>
</evidence>
<dbReference type="InterPro" id="IPR004895">
    <property type="entry name" value="Prenylated_rab_accept_PRA1"/>
</dbReference>
<dbReference type="KEGG" id="dcr:108219812"/>
<evidence type="ECO:0000313" key="9">
    <source>
        <dbReference type="EMBL" id="WOH01975.1"/>
    </source>
</evidence>
<dbReference type="AlphaFoldDB" id="A0A161XUG7"/>
<accession>A0A161XUG7</accession>
<keyword evidence="6 7" id="KW-0472">Membrane</keyword>
<evidence type="ECO:0000256" key="4">
    <source>
        <dbReference type="ARBA" id="ARBA00022692"/>
    </source>
</evidence>
<comment type="similarity">
    <text evidence="3 7">Belongs to the PRA1 family.</text>
</comment>
<dbReference type="OrthoDB" id="63113at2759"/>
<dbReference type="Gramene" id="KZM95426">
    <property type="protein sequence ID" value="KZM95426"/>
    <property type="gene ID" value="DCAR_018668"/>
</dbReference>
<evidence type="ECO:0000313" key="8">
    <source>
        <dbReference type="EMBL" id="KZM95426.1"/>
    </source>
</evidence>
<evidence type="ECO:0000256" key="2">
    <source>
        <dbReference type="ARBA" id="ARBA00004141"/>
    </source>
</evidence>